<evidence type="ECO:0000313" key="1">
    <source>
        <dbReference type="EMBL" id="KAJ8128033.1"/>
    </source>
</evidence>
<gene>
    <name evidence="1" type="ORF">O1611_g5604</name>
</gene>
<accession>A0ACC2JLF5</accession>
<proteinExistence type="predicted"/>
<keyword evidence="2" id="KW-1185">Reference proteome</keyword>
<dbReference type="EMBL" id="JAPUUL010001209">
    <property type="protein sequence ID" value="KAJ8128033.1"/>
    <property type="molecule type" value="Genomic_DNA"/>
</dbReference>
<sequence>MSFSAADTPDLKDKVIVVTGGNAGLGFEMIRQLAQHNPTRIYLASRSAEKGNAAIQEINKSIPNAAPISLLTLDLSSFESIKAAAKTFRERETRLDILVNNAGIMMTPEGLTKEGYEIQFGTNHMGHAFLTHLLLPVLRETTKISSEVRVVSVSSATEARAPGDIYKFDEFKTTMSNRGTTVRYGISKIANLHYSSALAQHYPEVKFIAVHPGMVVTDLHRNSTGFLLRLFLHAAVPFGTPVEKGVLNQLWAAVSQDAENGGFYAPVASPWTPSKNGRNTELRDQLYDWTQEEIGKYFETTFPRTLDVSENNSEADGS</sequence>
<comment type="caution">
    <text evidence="1">The sequence shown here is derived from an EMBL/GenBank/DDBJ whole genome shotgun (WGS) entry which is preliminary data.</text>
</comment>
<name>A0ACC2JLF5_9PEZI</name>
<evidence type="ECO:0000313" key="2">
    <source>
        <dbReference type="Proteomes" id="UP001153332"/>
    </source>
</evidence>
<reference evidence="1" key="1">
    <citation type="submission" date="2022-12" db="EMBL/GenBank/DDBJ databases">
        <title>Genome Sequence of Lasiodiplodia mahajangana.</title>
        <authorList>
            <person name="Buettner E."/>
        </authorList>
    </citation>
    <scope>NUCLEOTIDE SEQUENCE</scope>
    <source>
        <strain evidence="1">VT137</strain>
    </source>
</reference>
<protein>
    <submittedName>
        <fullName evidence="1">Uncharacterized protein</fullName>
    </submittedName>
</protein>
<dbReference type="Proteomes" id="UP001153332">
    <property type="component" value="Unassembled WGS sequence"/>
</dbReference>
<organism evidence="1 2">
    <name type="scientific">Lasiodiplodia mahajangana</name>
    <dbReference type="NCBI Taxonomy" id="1108764"/>
    <lineage>
        <taxon>Eukaryota</taxon>
        <taxon>Fungi</taxon>
        <taxon>Dikarya</taxon>
        <taxon>Ascomycota</taxon>
        <taxon>Pezizomycotina</taxon>
        <taxon>Dothideomycetes</taxon>
        <taxon>Dothideomycetes incertae sedis</taxon>
        <taxon>Botryosphaeriales</taxon>
        <taxon>Botryosphaeriaceae</taxon>
        <taxon>Lasiodiplodia</taxon>
    </lineage>
</organism>